<dbReference type="VEuPathDB" id="TrichDB:TVAG_146790"/>
<keyword evidence="5" id="KW-0812">Transmembrane</keyword>
<keyword evidence="10" id="KW-1133">Transmembrane helix</keyword>
<dbReference type="GO" id="GO:0005886">
    <property type="term" value="C:plasma membrane"/>
    <property type="evidence" value="ECO:0007669"/>
    <property type="project" value="UniProtKB-SubCell"/>
</dbReference>
<dbReference type="EC" id="2.7.10.1" evidence="2"/>
<evidence type="ECO:0000256" key="11">
    <source>
        <dbReference type="ARBA" id="ARBA00023136"/>
    </source>
</evidence>
<keyword evidence="4" id="KW-0808">Transferase</keyword>
<evidence type="ECO:0000256" key="8">
    <source>
        <dbReference type="ARBA" id="ARBA00022777"/>
    </source>
</evidence>
<sequence>MPRCKNIVYGGGGIGDLGGGGASDIRLIGGEYGNFSSLKSRIIVAGAGAGSDTFGIGGPGGGLIGMNASNNKSTGGTQTQGGYGIVNGTFGFGGGFHAERDGSGSGGGGYFGGGSSIAYRNEGGGGGSSYISGHPGCISVLENSTSQNEIYFSQENNPSIHYSGIRFIKTLMIDGSSEMMSPYNKMESHGHFGNGFIKITRFSCNAVSCNCLFRNYYQFNIILISVFILM</sequence>
<evidence type="ECO:0000256" key="2">
    <source>
        <dbReference type="ARBA" id="ARBA00011902"/>
    </source>
</evidence>
<evidence type="ECO:0000256" key="12">
    <source>
        <dbReference type="ARBA" id="ARBA00023137"/>
    </source>
</evidence>
<evidence type="ECO:0000256" key="9">
    <source>
        <dbReference type="ARBA" id="ARBA00022840"/>
    </source>
</evidence>
<protein>
    <recommendedName>
        <fullName evidence="2">receptor protein-tyrosine kinase</fullName>
        <ecNumber evidence="2">2.7.10.1</ecNumber>
    </recommendedName>
</protein>
<dbReference type="RefSeq" id="XP_001579922.1">
    <property type="nucleotide sequence ID" value="XM_001579872.1"/>
</dbReference>
<evidence type="ECO:0000256" key="14">
    <source>
        <dbReference type="ARBA" id="ARBA00023170"/>
    </source>
</evidence>
<proteinExistence type="predicted"/>
<keyword evidence="9" id="KW-0067">ATP-binding</keyword>
<keyword evidence="8" id="KW-0418">Kinase</keyword>
<dbReference type="GO" id="GO:0005524">
    <property type="term" value="F:ATP binding"/>
    <property type="evidence" value="ECO:0007669"/>
    <property type="project" value="UniProtKB-KW"/>
</dbReference>
<evidence type="ECO:0000256" key="15">
    <source>
        <dbReference type="ARBA" id="ARBA00023180"/>
    </source>
</evidence>
<reference evidence="17" key="1">
    <citation type="submission" date="2006-10" db="EMBL/GenBank/DDBJ databases">
        <authorList>
            <person name="Amadeo P."/>
            <person name="Zhao Q."/>
            <person name="Wortman J."/>
            <person name="Fraser-Liggett C."/>
            <person name="Carlton J."/>
        </authorList>
    </citation>
    <scope>NUCLEOTIDE SEQUENCE</scope>
    <source>
        <strain evidence="17">G3</strain>
    </source>
</reference>
<dbReference type="Proteomes" id="UP000001542">
    <property type="component" value="Unassembled WGS sequence"/>
</dbReference>
<keyword evidence="18" id="KW-1185">Reference proteome</keyword>
<dbReference type="InterPro" id="IPR055163">
    <property type="entry name" value="ALK/LTK-like_GRD"/>
</dbReference>
<gene>
    <name evidence="17" type="ORF">TVAG_146790</name>
</gene>
<keyword evidence="3" id="KW-1003">Cell membrane</keyword>
<feature type="domain" description="ALK/LTK-like glycine-rich" evidence="16">
    <location>
        <begin position="9"/>
        <end position="200"/>
    </location>
</feature>
<dbReference type="EMBL" id="DS113213">
    <property type="protein sequence ID" value="EAY18936.1"/>
    <property type="molecule type" value="Genomic_DNA"/>
</dbReference>
<evidence type="ECO:0000256" key="7">
    <source>
        <dbReference type="ARBA" id="ARBA00022741"/>
    </source>
</evidence>
<evidence type="ECO:0000256" key="13">
    <source>
        <dbReference type="ARBA" id="ARBA00023157"/>
    </source>
</evidence>
<evidence type="ECO:0000256" key="4">
    <source>
        <dbReference type="ARBA" id="ARBA00022679"/>
    </source>
</evidence>
<keyword evidence="7" id="KW-0547">Nucleotide-binding</keyword>
<keyword evidence="13" id="KW-1015">Disulfide bond</keyword>
<evidence type="ECO:0000259" key="16">
    <source>
        <dbReference type="Pfam" id="PF12810"/>
    </source>
</evidence>
<organism evidence="17 18">
    <name type="scientific">Trichomonas vaginalis (strain ATCC PRA-98 / G3)</name>
    <dbReference type="NCBI Taxonomy" id="412133"/>
    <lineage>
        <taxon>Eukaryota</taxon>
        <taxon>Metamonada</taxon>
        <taxon>Parabasalia</taxon>
        <taxon>Trichomonadida</taxon>
        <taxon>Trichomonadidae</taxon>
        <taxon>Trichomonas</taxon>
    </lineage>
</organism>
<evidence type="ECO:0000256" key="6">
    <source>
        <dbReference type="ARBA" id="ARBA00022729"/>
    </source>
</evidence>
<evidence type="ECO:0000256" key="1">
    <source>
        <dbReference type="ARBA" id="ARBA00004251"/>
    </source>
</evidence>
<keyword evidence="14" id="KW-0675">Receptor</keyword>
<name>A2DKY3_TRIV3</name>
<keyword evidence="12" id="KW-0829">Tyrosine-protein kinase</keyword>
<evidence type="ECO:0000256" key="5">
    <source>
        <dbReference type="ARBA" id="ARBA00022692"/>
    </source>
</evidence>
<reference evidence="17" key="2">
    <citation type="journal article" date="2007" name="Science">
        <title>Draft genome sequence of the sexually transmitted pathogen Trichomonas vaginalis.</title>
        <authorList>
            <person name="Carlton J.M."/>
            <person name="Hirt R.P."/>
            <person name="Silva J.C."/>
            <person name="Delcher A.L."/>
            <person name="Schatz M."/>
            <person name="Zhao Q."/>
            <person name="Wortman J.R."/>
            <person name="Bidwell S.L."/>
            <person name="Alsmark U.C.M."/>
            <person name="Besteiro S."/>
            <person name="Sicheritz-Ponten T."/>
            <person name="Noel C.J."/>
            <person name="Dacks J.B."/>
            <person name="Foster P.G."/>
            <person name="Simillion C."/>
            <person name="Van de Peer Y."/>
            <person name="Miranda-Saavedra D."/>
            <person name="Barton G.J."/>
            <person name="Westrop G.D."/>
            <person name="Mueller S."/>
            <person name="Dessi D."/>
            <person name="Fiori P.L."/>
            <person name="Ren Q."/>
            <person name="Paulsen I."/>
            <person name="Zhang H."/>
            <person name="Bastida-Corcuera F.D."/>
            <person name="Simoes-Barbosa A."/>
            <person name="Brown M.T."/>
            <person name="Hayes R.D."/>
            <person name="Mukherjee M."/>
            <person name="Okumura C.Y."/>
            <person name="Schneider R."/>
            <person name="Smith A.J."/>
            <person name="Vanacova S."/>
            <person name="Villalvazo M."/>
            <person name="Haas B.J."/>
            <person name="Pertea M."/>
            <person name="Feldblyum T.V."/>
            <person name="Utterback T.R."/>
            <person name="Shu C.L."/>
            <person name="Osoegawa K."/>
            <person name="de Jong P.J."/>
            <person name="Hrdy I."/>
            <person name="Horvathova L."/>
            <person name="Zubacova Z."/>
            <person name="Dolezal P."/>
            <person name="Malik S.B."/>
            <person name="Logsdon J.M. Jr."/>
            <person name="Henze K."/>
            <person name="Gupta A."/>
            <person name="Wang C.C."/>
            <person name="Dunne R.L."/>
            <person name="Upcroft J.A."/>
            <person name="Upcroft P."/>
            <person name="White O."/>
            <person name="Salzberg S.L."/>
            <person name="Tang P."/>
            <person name="Chiu C.-H."/>
            <person name="Lee Y.-S."/>
            <person name="Embley T.M."/>
            <person name="Coombs G.H."/>
            <person name="Mottram J.C."/>
            <person name="Tachezy J."/>
            <person name="Fraser-Liggett C.M."/>
            <person name="Johnson P.J."/>
        </authorList>
    </citation>
    <scope>NUCLEOTIDE SEQUENCE [LARGE SCALE GENOMIC DNA]</scope>
    <source>
        <strain evidence="17">G3</strain>
    </source>
</reference>
<dbReference type="VEuPathDB" id="TrichDB:TVAGG3_0362000"/>
<keyword evidence="15" id="KW-0325">Glycoprotein</keyword>
<evidence type="ECO:0000313" key="17">
    <source>
        <dbReference type="EMBL" id="EAY18936.1"/>
    </source>
</evidence>
<keyword evidence="6" id="KW-0732">Signal</keyword>
<comment type="subcellular location">
    <subcellularLocation>
        <location evidence="1">Cell membrane</location>
        <topology evidence="1">Single-pass type I membrane protein</topology>
    </subcellularLocation>
</comment>
<evidence type="ECO:0000313" key="18">
    <source>
        <dbReference type="Proteomes" id="UP000001542"/>
    </source>
</evidence>
<dbReference type="InParanoid" id="A2DKY3"/>
<evidence type="ECO:0000256" key="10">
    <source>
        <dbReference type="ARBA" id="ARBA00022989"/>
    </source>
</evidence>
<accession>A2DKY3</accession>
<dbReference type="AlphaFoldDB" id="A2DKY3"/>
<dbReference type="Pfam" id="PF12810">
    <property type="entry name" value="ALK_LTK_GRD"/>
    <property type="match status" value="1"/>
</dbReference>
<dbReference type="SMR" id="A2DKY3"/>
<evidence type="ECO:0000256" key="3">
    <source>
        <dbReference type="ARBA" id="ARBA00022475"/>
    </source>
</evidence>
<keyword evidence="11" id="KW-0472">Membrane</keyword>
<dbReference type="GO" id="GO:0004714">
    <property type="term" value="F:transmembrane receptor protein tyrosine kinase activity"/>
    <property type="evidence" value="ECO:0007669"/>
    <property type="project" value="UniProtKB-EC"/>
</dbReference>
<dbReference type="KEGG" id="tva:5464453"/>